<gene>
    <name evidence="11" type="ORF">CU098_012686</name>
</gene>
<evidence type="ECO:0000313" key="11">
    <source>
        <dbReference type="EMBL" id="RCI05274.1"/>
    </source>
</evidence>
<feature type="transmembrane region" description="Helical" evidence="8">
    <location>
        <begin position="427"/>
        <end position="449"/>
    </location>
</feature>
<sequence length="459" mass="51472">MRSFYSLVSLFVVSLLATLTSATATGGNRVLILLDSLADIDRYSQFWDHLQGNVFFFEKKMGQSSSYLHHLETERGFETVIKEADDEATSLYYFGEHLFSHIVHFAPNSNKLGANPNLNNIQLINFVKKGGNMLIAATPEASDTMRALASEFDIELESEKVFDHSQYIDQDHGLVATSNVVGPASVIDKKQIGAPILFSGSGLTVGDVPLSTAILNAESSAFASDVYQKRASTDRPVTLVGALQARNNARVTFVGSVDIFSDKLINSAVNIGSEKSYSKSGNSEFIRQLCQWTFQEKGILKITGHKHHKENETEQLDWYRVKDDIVYTVDIAELKNGEWIPYNADDVQLEIIMLDPYIRTTLKQVPNSENVGRFEARVKLPDVYGIFTFKVNYKRTGFTYLLAEDQVSIRPFRHNEYPRFLTAAYPYYSATGSMVVGFILFSAIWLTTYGNDSKKTKTK</sequence>
<dbReference type="GO" id="GO:0008250">
    <property type="term" value="C:oligosaccharyltransferase complex"/>
    <property type="evidence" value="ECO:0007669"/>
    <property type="project" value="TreeGrafter"/>
</dbReference>
<evidence type="ECO:0000256" key="8">
    <source>
        <dbReference type="RuleBase" id="RU361142"/>
    </source>
</evidence>
<comment type="function">
    <text evidence="8">Subunit of the oligosaccharyl transferase (OST) complex that catalyzes the initial transfer of a defined glycan (Glc(3)Man(9)GlcNAc(2) in eukaryotes) from the lipid carrier dolichol-pyrophosphate to an asparagine residue within an Asn-X-Ser/Thr consensus motif in nascent polypeptide chains, the first step in protein N-glycosylation. N-glycosylation occurs cotranslationally and the complex associates with the Sec61 complex at the channel-forming translocon complex that mediates protein translocation across the endoplasmic reticulum (ER).</text>
</comment>
<keyword evidence="5 8" id="KW-0256">Endoplasmic reticulum</keyword>
<protein>
    <recommendedName>
        <fullName evidence="8">Dolichyl-diphosphooligosaccharide--protein glycosyltransferase subunit WBP1</fullName>
        <shortName evidence="8">Oligosaccharyl transferase subunit WBP1</shortName>
    </recommendedName>
</protein>
<name>A0A367KST7_RHIST</name>
<dbReference type="Pfam" id="PF03345">
    <property type="entry name" value="OST48_N"/>
    <property type="match status" value="1"/>
</dbReference>
<evidence type="ECO:0000259" key="9">
    <source>
        <dbReference type="Pfam" id="PF03345"/>
    </source>
</evidence>
<dbReference type="PANTHER" id="PTHR10830">
    <property type="entry name" value="DOLICHYL-DIPHOSPHOOLIGOSACCHARIDE--PROTEIN GLYCOSYLTRANSFERASE 48 KDA SUBUNIT"/>
    <property type="match status" value="1"/>
</dbReference>
<dbReference type="InterPro" id="IPR005013">
    <property type="entry name" value="DDOST_48_kDa_subunit"/>
</dbReference>
<evidence type="ECO:0000256" key="7">
    <source>
        <dbReference type="ARBA" id="ARBA00023136"/>
    </source>
</evidence>
<evidence type="ECO:0000259" key="10">
    <source>
        <dbReference type="Pfam" id="PF23358"/>
    </source>
</evidence>
<feature type="domain" description="OST48 N-terminal" evidence="9">
    <location>
        <begin position="29"/>
        <end position="293"/>
    </location>
</feature>
<evidence type="ECO:0000256" key="1">
    <source>
        <dbReference type="ARBA" id="ARBA00004479"/>
    </source>
</evidence>
<feature type="signal peptide" evidence="8">
    <location>
        <begin position="1"/>
        <end position="22"/>
    </location>
</feature>
<dbReference type="GO" id="GO:0018279">
    <property type="term" value="P:protein N-linked glycosylation via asparagine"/>
    <property type="evidence" value="ECO:0007669"/>
    <property type="project" value="UniProtKB-UniRule"/>
</dbReference>
<accession>A0A367KST7</accession>
<evidence type="ECO:0000256" key="4">
    <source>
        <dbReference type="ARBA" id="ARBA00022692"/>
    </source>
</evidence>
<comment type="caution">
    <text evidence="11">The sequence shown here is derived from an EMBL/GenBank/DDBJ whole genome shotgun (WGS) entry which is preliminary data.</text>
</comment>
<dbReference type="EMBL" id="PJQM01000432">
    <property type="protein sequence ID" value="RCI05274.1"/>
    <property type="molecule type" value="Genomic_DNA"/>
</dbReference>
<comment type="pathway">
    <text evidence="2 8">Protein modification; protein glycosylation.</text>
</comment>
<dbReference type="UniPathway" id="UPA00378"/>
<keyword evidence="12" id="KW-1185">Reference proteome</keyword>
<dbReference type="AlphaFoldDB" id="A0A367KST7"/>
<keyword evidence="7 8" id="KW-0472">Membrane</keyword>
<proteinExistence type="inferred from homology"/>
<feature type="domain" description="OST48 middle" evidence="10">
    <location>
        <begin position="307"/>
        <end position="448"/>
    </location>
</feature>
<dbReference type="Pfam" id="PF23358">
    <property type="entry name" value="OST48_MD"/>
    <property type="match status" value="1"/>
</dbReference>
<comment type="subunit">
    <text evidence="8">Component of the oligosaccharyltransferase (OST) complex.</text>
</comment>
<dbReference type="STRING" id="4846.A0A367KST7"/>
<comment type="similarity">
    <text evidence="3 8">Belongs to the DDOST 48 kDa subunit family.</text>
</comment>
<dbReference type="PANTHER" id="PTHR10830:SF0">
    <property type="entry name" value="DOLICHYL-DIPHOSPHOOLIGOSACCHARIDE--PROTEIN GLYCOSYLTRANSFERASE 48 KDA SUBUNIT"/>
    <property type="match status" value="1"/>
</dbReference>
<evidence type="ECO:0000256" key="2">
    <source>
        <dbReference type="ARBA" id="ARBA00004922"/>
    </source>
</evidence>
<dbReference type="OrthoDB" id="29105at2759"/>
<keyword evidence="6 8" id="KW-1133">Transmembrane helix</keyword>
<evidence type="ECO:0000256" key="5">
    <source>
        <dbReference type="ARBA" id="ARBA00022824"/>
    </source>
</evidence>
<keyword evidence="4 8" id="KW-0812">Transmembrane</keyword>
<feature type="chain" id="PRO_5016478732" description="Dolichyl-diphosphooligosaccharide--protein glycosyltransferase subunit WBP1" evidence="8">
    <location>
        <begin position="23"/>
        <end position="459"/>
    </location>
</feature>
<comment type="subcellular location">
    <subcellularLocation>
        <location evidence="8">Endoplasmic reticulum membrane</location>
        <topology evidence="8">Single-pass type I membrane protein</topology>
    </subcellularLocation>
    <subcellularLocation>
        <location evidence="1">Membrane</location>
        <topology evidence="1">Single-pass type I membrane protein</topology>
    </subcellularLocation>
</comment>
<evidence type="ECO:0000256" key="3">
    <source>
        <dbReference type="ARBA" id="ARBA00008743"/>
    </source>
</evidence>
<dbReference type="Proteomes" id="UP000253551">
    <property type="component" value="Unassembled WGS sequence"/>
</dbReference>
<reference evidence="11 12" key="1">
    <citation type="journal article" date="2018" name="G3 (Bethesda)">
        <title>Phylogenetic and Phylogenomic Definition of Rhizopus Species.</title>
        <authorList>
            <person name="Gryganskyi A.P."/>
            <person name="Golan J."/>
            <person name="Dolatabadi S."/>
            <person name="Mondo S."/>
            <person name="Robb S."/>
            <person name="Idnurm A."/>
            <person name="Muszewska A."/>
            <person name="Steczkiewicz K."/>
            <person name="Masonjones S."/>
            <person name="Liao H.L."/>
            <person name="Gajdeczka M.T."/>
            <person name="Anike F."/>
            <person name="Vuek A."/>
            <person name="Anishchenko I.M."/>
            <person name="Voigt K."/>
            <person name="de Hoog G.S."/>
            <person name="Smith M.E."/>
            <person name="Heitman J."/>
            <person name="Vilgalys R."/>
            <person name="Stajich J.E."/>
        </authorList>
    </citation>
    <scope>NUCLEOTIDE SEQUENCE [LARGE SCALE GENOMIC DNA]</scope>
    <source>
        <strain evidence="11 12">LSU 92-RS-03</strain>
    </source>
</reference>
<keyword evidence="8" id="KW-0732">Signal</keyword>
<evidence type="ECO:0000313" key="12">
    <source>
        <dbReference type="Proteomes" id="UP000253551"/>
    </source>
</evidence>
<evidence type="ECO:0000256" key="6">
    <source>
        <dbReference type="ARBA" id="ARBA00022989"/>
    </source>
</evidence>
<organism evidence="11 12">
    <name type="scientific">Rhizopus stolonifer</name>
    <name type="common">Rhizopus nigricans</name>
    <dbReference type="NCBI Taxonomy" id="4846"/>
    <lineage>
        <taxon>Eukaryota</taxon>
        <taxon>Fungi</taxon>
        <taxon>Fungi incertae sedis</taxon>
        <taxon>Mucoromycota</taxon>
        <taxon>Mucoromycotina</taxon>
        <taxon>Mucoromycetes</taxon>
        <taxon>Mucorales</taxon>
        <taxon>Mucorineae</taxon>
        <taxon>Rhizopodaceae</taxon>
        <taxon>Rhizopus</taxon>
    </lineage>
</organism>
<dbReference type="InterPro" id="IPR055459">
    <property type="entry name" value="OST48_MD"/>
</dbReference>
<dbReference type="InterPro" id="IPR055457">
    <property type="entry name" value="OST48_N"/>
</dbReference>